<accession>A0A9P1NME0</accession>
<dbReference type="AlphaFoldDB" id="A0A9P1NME0"/>
<dbReference type="InterPro" id="IPR043129">
    <property type="entry name" value="ATPase_NBD"/>
</dbReference>
<dbReference type="PANTHER" id="PTHR18964">
    <property type="entry name" value="ROK (REPRESSOR, ORF, KINASE) FAMILY"/>
    <property type="match status" value="1"/>
</dbReference>
<evidence type="ECO:0000313" key="3">
    <source>
        <dbReference type="Proteomes" id="UP000007319"/>
    </source>
</evidence>
<feature type="compositionally biased region" description="Low complexity" evidence="1">
    <location>
        <begin position="341"/>
        <end position="351"/>
    </location>
</feature>
<feature type="compositionally biased region" description="Low complexity" evidence="1">
    <location>
        <begin position="235"/>
        <end position="253"/>
    </location>
</feature>
<reference evidence="2 3" key="1">
    <citation type="journal article" date="2011" name="PLoS Genet.">
        <title>Azospirillum genomes reveal transition of bacteria from aquatic to terrestrial environments.</title>
        <authorList>
            <person name="Wisniewski-Dye F."/>
            <person name="Borziak K."/>
            <person name="Khalsa-Moyers G."/>
            <person name="Alexandre G."/>
            <person name="Sukharnikov L.O."/>
            <person name="Wuichet K."/>
            <person name="Hurst G.B."/>
            <person name="McDonald W.H."/>
            <person name="Robertson J.S."/>
            <person name="Barbe V."/>
            <person name="Calteau A."/>
            <person name="Rouy Z."/>
            <person name="Mangenot S."/>
            <person name="Prigent-Combaret C."/>
            <person name="Normand P."/>
            <person name="Boyer M."/>
            <person name="Siguier P."/>
            <person name="Dessaux Y."/>
            <person name="Elmerich C."/>
            <person name="Condemine G."/>
            <person name="Krishnen G."/>
            <person name="Kennedy I."/>
            <person name="Paterson A.H."/>
            <person name="Gonzalez V."/>
            <person name="Mavingui P."/>
            <person name="Zhulin I.B."/>
        </authorList>
    </citation>
    <scope>NUCLEOTIDE SEQUENCE [LARGE SCALE GENOMIC DNA]</scope>
    <source>
        <strain evidence="2 3">Sp245</strain>
    </source>
</reference>
<keyword evidence="2" id="KW-0808">Transferase</keyword>
<dbReference type="SUPFAM" id="SSF53067">
    <property type="entry name" value="Actin-like ATPase domain"/>
    <property type="match status" value="1"/>
</dbReference>
<proteinExistence type="predicted"/>
<name>A0A9P1NME0_9PROT</name>
<feature type="region of interest" description="Disordered" evidence="1">
    <location>
        <begin position="194"/>
        <end position="361"/>
    </location>
</feature>
<protein>
    <submittedName>
        <fullName evidence="2">Fructokinase</fullName>
        <ecNumber evidence="2">2.7.1.4</ecNumber>
    </submittedName>
</protein>
<dbReference type="KEGG" id="abs:AZOBR_110070"/>
<dbReference type="EC" id="2.7.1.4" evidence="2"/>
<sequence>MKRTASPSSLIRVGIDLGGTKTEGIALGAAGEERARVRVPTPRGDYGATVRTIADLVARLESATGSAGATVGIGIPGAVSPATGLVKNANSTWLIGKPFDQDMAEALKRPVRIENDANCLAVSEAADGAGAGCGVVFAAILGTGCGAGIVVDGRPLRGRNAIGGEWGHNPLPWPTDEERPGAALLLRQIRLPGNLRVRPRGRRRPPTDHRGAPDRGGHRGAGGARRRRGRRHARPAGGPARARAGGDRQCPGPGRDRAGRRPVEPGVPLRRLTPGDRPLGLHGQPGHADPPRRPWRFERGPRGRLAVAARGGRGQRSKLYSGLSITSRGVPGTLSPPPPRRAAVAAPRPSRTGGVSELVRE</sequence>
<dbReference type="PROSITE" id="PS01125">
    <property type="entry name" value="ROK"/>
    <property type="match status" value="1"/>
</dbReference>
<feature type="compositionally biased region" description="Basic residues" evidence="1">
    <location>
        <begin position="224"/>
        <end position="234"/>
    </location>
</feature>
<dbReference type="PANTHER" id="PTHR18964:SF174">
    <property type="entry name" value="D-ALLOSE KINASE-RELATED"/>
    <property type="match status" value="1"/>
</dbReference>
<keyword evidence="3" id="KW-1185">Reference proteome</keyword>
<dbReference type="InterPro" id="IPR049874">
    <property type="entry name" value="ROK_cs"/>
</dbReference>
<dbReference type="Pfam" id="PF00480">
    <property type="entry name" value="ROK"/>
    <property type="match status" value="1"/>
</dbReference>
<organism evidence="2 3">
    <name type="scientific">Azospirillum baldaniorum</name>
    <dbReference type="NCBI Taxonomy" id="1064539"/>
    <lineage>
        <taxon>Bacteria</taxon>
        <taxon>Pseudomonadati</taxon>
        <taxon>Pseudomonadota</taxon>
        <taxon>Alphaproteobacteria</taxon>
        <taxon>Rhodospirillales</taxon>
        <taxon>Azospirillaceae</taxon>
        <taxon>Azospirillum</taxon>
    </lineage>
</organism>
<evidence type="ECO:0000313" key="2">
    <source>
        <dbReference type="EMBL" id="CCC98096.1"/>
    </source>
</evidence>
<dbReference type="EMBL" id="HE577327">
    <property type="protein sequence ID" value="CCC98096.1"/>
    <property type="molecule type" value="Genomic_DNA"/>
</dbReference>
<feature type="compositionally biased region" description="Basic and acidic residues" evidence="1">
    <location>
        <begin position="289"/>
        <end position="301"/>
    </location>
</feature>
<dbReference type="GO" id="GO:0008865">
    <property type="term" value="F:fructokinase activity"/>
    <property type="evidence" value="ECO:0007669"/>
    <property type="project" value="UniProtKB-EC"/>
</dbReference>
<evidence type="ECO:0000256" key="1">
    <source>
        <dbReference type="SAM" id="MobiDB-lite"/>
    </source>
</evidence>
<feature type="compositionally biased region" description="Basic and acidic residues" evidence="1">
    <location>
        <begin position="205"/>
        <end position="217"/>
    </location>
</feature>
<dbReference type="Gene3D" id="3.30.420.40">
    <property type="match status" value="2"/>
</dbReference>
<feature type="compositionally biased region" description="Basic and acidic residues" evidence="1">
    <location>
        <begin position="254"/>
        <end position="263"/>
    </location>
</feature>
<dbReference type="Proteomes" id="UP000007319">
    <property type="component" value="Chromosome"/>
</dbReference>
<dbReference type="InterPro" id="IPR000600">
    <property type="entry name" value="ROK"/>
</dbReference>
<gene>
    <name evidence="2" type="ORF">AZOBR_110070</name>
</gene>